<proteinExistence type="predicted"/>
<reference evidence="2 3" key="1">
    <citation type="journal article" date="2015" name="Genome Biol.">
        <title>Comparative genomics of Steinernema reveals deeply conserved gene regulatory networks.</title>
        <authorList>
            <person name="Dillman A.R."/>
            <person name="Macchietto M."/>
            <person name="Porter C.F."/>
            <person name="Rogers A."/>
            <person name="Williams B."/>
            <person name="Antoshechkin I."/>
            <person name="Lee M.M."/>
            <person name="Goodwin Z."/>
            <person name="Lu X."/>
            <person name="Lewis E.E."/>
            <person name="Goodrich-Blair H."/>
            <person name="Stock S.P."/>
            <person name="Adams B.J."/>
            <person name="Sternberg P.W."/>
            <person name="Mortazavi A."/>
        </authorList>
    </citation>
    <scope>NUCLEOTIDE SEQUENCE [LARGE SCALE GENOMIC DNA]</scope>
    <source>
        <strain evidence="2 3">ALL</strain>
    </source>
</reference>
<name>A0A4V6A627_STECR</name>
<accession>A0A4V6A627</accession>
<feature type="chain" id="PRO_5020367833" evidence="1">
    <location>
        <begin position="19"/>
        <end position="76"/>
    </location>
</feature>
<gene>
    <name evidence="2" type="ORF">L596_007694</name>
</gene>
<keyword evidence="1" id="KW-0732">Signal</keyword>
<protein>
    <submittedName>
        <fullName evidence="2">Uncharacterized protein</fullName>
    </submittedName>
</protein>
<dbReference type="Proteomes" id="UP000298663">
    <property type="component" value="Unassembled WGS sequence"/>
</dbReference>
<dbReference type="EMBL" id="AZBU02000002">
    <property type="protein sequence ID" value="TKR93195.1"/>
    <property type="molecule type" value="Genomic_DNA"/>
</dbReference>
<comment type="caution">
    <text evidence="2">The sequence shown here is derived from an EMBL/GenBank/DDBJ whole genome shotgun (WGS) entry which is preliminary data.</text>
</comment>
<evidence type="ECO:0000256" key="1">
    <source>
        <dbReference type="SAM" id="SignalP"/>
    </source>
</evidence>
<dbReference type="AlphaFoldDB" id="A0A4V6A627"/>
<evidence type="ECO:0000313" key="2">
    <source>
        <dbReference type="EMBL" id="TKR93195.1"/>
    </source>
</evidence>
<feature type="signal peptide" evidence="1">
    <location>
        <begin position="1"/>
        <end position="18"/>
    </location>
</feature>
<sequence length="76" mass="9211">MKSIFLAVLLLLAVAAWARPQWGWDPHFHDAYHFHDHGHFHPHFDHYDYDDFHHHHHIHHDYHGGGFGFHPWHGKK</sequence>
<reference evidence="2 3" key="2">
    <citation type="journal article" date="2019" name="G3 (Bethesda)">
        <title>Hybrid Assembly of the Genome of the Entomopathogenic Nematode Steinernema carpocapsae Identifies the X-Chromosome.</title>
        <authorList>
            <person name="Serra L."/>
            <person name="Macchietto M."/>
            <person name="Macias-Munoz A."/>
            <person name="McGill C.J."/>
            <person name="Rodriguez I.M."/>
            <person name="Rodriguez B."/>
            <person name="Murad R."/>
            <person name="Mortazavi A."/>
        </authorList>
    </citation>
    <scope>NUCLEOTIDE SEQUENCE [LARGE SCALE GENOMIC DNA]</scope>
    <source>
        <strain evidence="2 3">ALL</strain>
    </source>
</reference>
<keyword evidence="3" id="KW-1185">Reference proteome</keyword>
<organism evidence="2 3">
    <name type="scientific">Steinernema carpocapsae</name>
    <name type="common">Entomopathogenic nematode</name>
    <dbReference type="NCBI Taxonomy" id="34508"/>
    <lineage>
        <taxon>Eukaryota</taxon>
        <taxon>Metazoa</taxon>
        <taxon>Ecdysozoa</taxon>
        <taxon>Nematoda</taxon>
        <taxon>Chromadorea</taxon>
        <taxon>Rhabditida</taxon>
        <taxon>Tylenchina</taxon>
        <taxon>Panagrolaimomorpha</taxon>
        <taxon>Strongyloidoidea</taxon>
        <taxon>Steinernematidae</taxon>
        <taxon>Steinernema</taxon>
    </lineage>
</organism>
<evidence type="ECO:0000313" key="3">
    <source>
        <dbReference type="Proteomes" id="UP000298663"/>
    </source>
</evidence>